<sequence length="659" mass="75299">MLCNMNSIRGSALYGLENGRELYNEFTRSYKSHRFPERQLLSRLTDEQIRQSGHQIDSMIKTCEIGNDMCTSADFNYRRSVDGPCFILNVNITTDNKLQLVLDPEEFDYLVPNNGFIGFKLAVINPQIEDVRNIVYTSVGSSFHTLIDVRHNQDNVCRHTKGKEYTAYSTYQIRSVTQSEKWPMHLNIISARHGGRLKTNVSELQLATLIQKRAFLNAFNQTAFQIIQQLATDLIDARGDALNATKSIQFLNDNLTESIQRLDYLLLINESSTASALHIKQKQCLLQISQLLWQFERESVLRRRSVPSDTNEQLTVATLTAQYMDLKEVELNLIDNFYSAKFVVSPRATLLRTILKTVMKLRVQILNMSSARADVDKSLPHSDSSECMTLTRQYIDMLNHIGSRASDALSRLDLVNNRLEKLIQHNRVVRMTYPRINTDLHENSFSSLVIVSIHFTKEVDFDVEEANILIAQNFKSNLLSLVFNSIICYLALFFLVEWSFSRCGKMCNSVKPADCDRSVSVGKIQSGKINNSYIPPNMVYQSQRPLDQITLLRTCKYCALQDTTNSAIFNPSTRTQILDSPTPTYRCRNNLYEGMTQFSTFSKPTILLEPMSFQAKEYGRNTFPSKLQHPVQTSDTSTTSRVSHLDNPLSVQYVPRPLI</sequence>
<feature type="region of interest" description="Disordered" evidence="1">
    <location>
        <begin position="624"/>
        <end position="644"/>
    </location>
</feature>
<gene>
    <name evidence="3" type="ORF">PHET_02552</name>
</gene>
<proteinExistence type="predicted"/>
<name>A0A8J4TJS7_9TREM</name>
<dbReference type="EMBL" id="LUCH01000926">
    <property type="protein sequence ID" value="KAF5404022.1"/>
    <property type="molecule type" value="Genomic_DNA"/>
</dbReference>
<organism evidence="3 4">
    <name type="scientific">Paragonimus heterotremus</name>
    <dbReference type="NCBI Taxonomy" id="100268"/>
    <lineage>
        <taxon>Eukaryota</taxon>
        <taxon>Metazoa</taxon>
        <taxon>Spiralia</taxon>
        <taxon>Lophotrochozoa</taxon>
        <taxon>Platyhelminthes</taxon>
        <taxon>Trematoda</taxon>
        <taxon>Digenea</taxon>
        <taxon>Plagiorchiida</taxon>
        <taxon>Troglotremata</taxon>
        <taxon>Troglotrematidae</taxon>
        <taxon>Paragonimus</taxon>
    </lineage>
</organism>
<reference evidence="3" key="1">
    <citation type="submission" date="2019-05" db="EMBL/GenBank/DDBJ databases">
        <title>Annotation for the trematode Paragonimus heterotremus.</title>
        <authorList>
            <person name="Choi Y.-J."/>
        </authorList>
    </citation>
    <scope>NUCLEOTIDE SEQUENCE</scope>
    <source>
        <strain evidence="3">LC</strain>
    </source>
</reference>
<keyword evidence="2" id="KW-1133">Transmembrane helix</keyword>
<evidence type="ECO:0000313" key="4">
    <source>
        <dbReference type="Proteomes" id="UP000748531"/>
    </source>
</evidence>
<dbReference type="Proteomes" id="UP000748531">
    <property type="component" value="Unassembled WGS sequence"/>
</dbReference>
<comment type="caution">
    <text evidence="3">The sequence shown here is derived from an EMBL/GenBank/DDBJ whole genome shotgun (WGS) entry which is preliminary data.</text>
</comment>
<dbReference type="AlphaFoldDB" id="A0A8J4TJS7"/>
<keyword evidence="2" id="KW-0472">Membrane</keyword>
<accession>A0A8J4TJS7</accession>
<keyword evidence="2" id="KW-0812">Transmembrane</keyword>
<dbReference type="OrthoDB" id="6270684at2759"/>
<dbReference type="Gene3D" id="2.60.470.10">
    <property type="entry name" value="Acid-sensing ion channels like domains"/>
    <property type="match status" value="1"/>
</dbReference>
<protein>
    <submittedName>
        <fullName evidence="3">Uncharacterized protein</fullName>
    </submittedName>
</protein>
<keyword evidence="4" id="KW-1185">Reference proteome</keyword>
<evidence type="ECO:0000256" key="2">
    <source>
        <dbReference type="SAM" id="Phobius"/>
    </source>
</evidence>
<evidence type="ECO:0000256" key="1">
    <source>
        <dbReference type="SAM" id="MobiDB-lite"/>
    </source>
</evidence>
<evidence type="ECO:0000313" key="3">
    <source>
        <dbReference type="EMBL" id="KAF5404022.1"/>
    </source>
</evidence>
<feature type="transmembrane region" description="Helical" evidence="2">
    <location>
        <begin position="478"/>
        <end position="496"/>
    </location>
</feature>
<feature type="compositionally biased region" description="Polar residues" evidence="1">
    <location>
        <begin position="624"/>
        <end position="642"/>
    </location>
</feature>